<evidence type="ECO:0000313" key="2">
    <source>
        <dbReference type="RefSeq" id="XP_044926958.1"/>
    </source>
</evidence>
<keyword evidence="1" id="KW-1185">Reference proteome</keyword>
<dbReference type="AlphaFoldDB" id="A0A8U0RN04"/>
<proteinExistence type="predicted"/>
<name>A0A8U0RN04_MUSPF</name>
<dbReference type="GeneID" id="123386936"/>
<dbReference type="RefSeq" id="XP_044926958.1">
    <property type="nucleotide sequence ID" value="XM_045071023.1"/>
</dbReference>
<accession>A0A8U0RN04</accession>
<sequence length="160" mass="17633">MPPARLPARAHPRQVLRAPPLACKCELPGQVTSPERLWEEGTAEWISIKAKRHFQALRLQPPARPLCLLGKTEGIVLSKRHHNVPAYAPATPHPPRIPSIFQESLGDSGACNHQKSISPTRKAPVNDVPELKETLLTQPGAEDTIGQKEAYLWLPVPKGH</sequence>
<dbReference type="CTD" id="114841037"/>
<dbReference type="Proteomes" id="UP000000715">
    <property type="component" value="Unplaced"/>
</dbReference>
<evidence type="ECO:0000313" key="1">
    <source>
        <dbReference type="Proteomes" id="UP000000715"/>
    </source>
</evidence>
<reference evidence="2" key="1">
    <citation type="submission" date="2025-08" db="UniProtKB">
        <authorList>
            <consortium name="RefSeq"/>
        </authorList>
    </citation>
    <scope>IDENTIFICATION</scope>
    <source>
        <tissue evidence="2">Brain</tissue>
    </source>
</reference>
<gene>
    <name evidence="2" type="primary">GUCA1ANB</name>
</gene>
<protein>
    <submittedName>
        <fullName evidence="2">Uncharacterized protein</fullName>
    </submittedName>
</protein>
<organism evidence="1 2">
    <name type="scientific">Mustela putorius furo</name>
    <name type="common">European domestic ferret</name>
    <name type="synonym">Mustela furo</name>
    <dbReference type="NCBI Taxonomy" id="9669"/>
    <lineage>
        <taxon>Eukaryota</taxon>
        <taxon>Metazoa</taxon>
        <taxon>Chordata</taxon>
        <taxon>Craniata</taxon>
        <taxon>Vertebrata</taxon>
        <taxon>Euteleostomi</taxon>
        <taxon>Mammalia</taxon>
        <taxon>Eutheria</taxon>
        <taxon>Laurasiatheria</taxon>
        <taxon>Carnivora</taxon>
        <taxon>Caniformia</taxon>
        <taxon>Musteloidea</taxon>
        <taxon>Mustelidae</taxon>
        <taxon>Mustelinae</taxon>
        <taxon>Mustela</taxon>
    </lineage>
</organism>